<reference evidence="1" key="1">
    <citation type="submission" date="2021-03" db="EMBL/GenBank/DDBJ databases">
        <title>Genome sequencing and assembly of Tianweitania sediminis.</title>
        <authorList>
            <person name="Chhetri G."/>
        </authorList>
    </citation>
    <scope>NUCLEOTIDE SEQUENCE</scope>
    <source>
        <strain evidence="1">Z8</strain>
    </source>
</reference>
<dbReference type="Proteomes" id="UP000666240">
    <property type="component" value="Unassembled WGS sequence"/>
</dbReference>
<name>A0A8J7R2M5_9HYPH</name>
<evidence type="ECO:0000313" key="2">
    <source>
        <dbReference type="Proteomes" id="UP000666240"/>
    </source>
</evidence>
<comment type="caution">
    <text evidence="1">The sequence shown here is derived from an EMBL/GenBank/DDBJ whole genome shotgun (WGS) entry which is preliminary data.</text>
</comment>
<proteinExistence type="predicted"/>
<dbReference type="RefSeq" id="WP_209336490.1">
    <property type="nucleotide sequence ID" value="NZ_JAGIYY010000007.1"/>
</dbReference>
<organism evidence="1 2">
    <name type="scientific">Tianweitania sediminis</name>
    <dbReference type="NCBI Taxonomy" id="1502156"/>
    <lineage>
        <taxon>Bacteria</taxon>
        <taxon>Pseudomonadati</taxon>
        <taxon>Pseudomonadota</taxon>
        <taxon>Alphaproteobacteria</taxon>
        <taxon>Hyphomicrobiales</taxon>
        <taxon>Phyllobacteriaceae</taxon>
        <taxon>Tianweitania</taxon>
    </lineage>
</organism>
<keyword evidence="2" id="KW-1185">Reference proteome</keyword>
<accession>A0A8J7R2M5</accession>
<protein>
    <submittedName>
        <fullName evidence="1">Uncharacterized protein</fullName>
    </submittedName>
</protein>
<gene>
    <name evidence="1" type="ORF">J5Y06_17565</name>
</gene>
<dbReference type="AlphaFoldDB" id="A0A8J7R2M5"/>
<evidence type="ECO:0000313" key="1">
    <source>
        <dbReference type="EMBL" id="MBP0440462.1"/>
    </source>
</evidence>
<dbReference type="EMBL" id="JAGIYY010000007">
    <property type="protein sequence ID" value="MBP0440462.1"/>
    <property type="molecule type" value="Genomic_DNA"/>
</dbReference>
<sequence length="111" mass="12031">MADLSGDLCAGYYMATSTVHTGRRNLFSLEPGGEHHIGTLVSGSKTQLHRFDMDCDKIVRGLALLAAEADLPTVLQVMATLPVNGSWSPAEVEARDLALALIARIDRRIIR</sequence>